<dbReference type="Proteomes" id="UP000224006">
    <property type="component" value="Chromosome VIII"/>
</dbReference>
<feature type="region of interest" description="Disordered" evidence="1">
    <location>
        <begin position="1"/>
        <end position="26"/>
    </location>
</feature>
<evidence type="ECO:0000256" key="2">
    <source>
        <dbReference type="SAM" id="Phobius"/>
    </source>
</evidence>
<feature type="region of interest" description="Disordered" evidence="1">
    <location>
        <begin position="160"/>
        <end position="185"/>
    </location>
</feature>
<keyword evidence="2" id="KW-0812">Transmembrane</keyword>
<feature type="compositionally biased region" description="Low complexity" evidence="1">
    <location>
        <begin position="971"/>
        <end position="987"/>
    </location>
</feature>
<feature type="transmembrane region" description="Helical" evidence="2">
    <location>
        <begin position="102"/>
        <end position="124"/>
    </location>
</feature>
<evidence type="ECO:0000313" key="3">
    <source>
        <dbReference type="EMBL" id="PFH33150.1"/>
    </source>
</evidence>
<keyword evidence="2" id="KW-1133">Transmembrane helix</keyword>
<organism evidence="3 4">
    <name type="scientific">Besnoitia besnoiti</name>
    <name type="common">Apicomplexan protozoan</name>
    <dbReference type="NCBI Taxonomy" id="94643"/>
    <lineage>
        <taxon>Eukaryota</taxon>
        <taxon>Sar</taxon>
        <taxon>Alveolata</taxon>
        <taxon>Apicomplexa</taxon>
        <taxon>Conoidasida</taxon>
        <taxon>Coccidia</taxon>
        <taxon>Eucoccidiorida</taxon>
        <taxon>Eimeriorina</taxon>
        <taxon>Sarcocystidae</taxon>
        <taxon>Besnoitia</taxon>
    </lineage>
</organism>
<dbReference type="KEGG" id="bbes:BESB_083490"/>
<accession>A0A2A9MCM7</accession>
<feature type="compositionally biased region" description="Acidic residues" evidence="1">
    <location>
        <begin position="236"/>
        <end position="245"/>
    </location>
</feature>
<proteinExistence type="predicted"/>
<dbReference type="VEuPathDB" id="ToxoDB:BESB_083490"/>
<name>A0A2A9MCM7_BESBE</name>
<protein>
    <recommendedName>
        <fullName evidence="5">Transmembrane protein</fullName>
    </recommendedName>
</protein>
<dbReference type="GeneID" id="40313275"/>
<dbReference type="AlphaFoldDB" id="A0A2A9MCM7"/>
<comment type="caution">
    <text evidence="3">The sequence shown here is derived from an EMBL/GenBank/DDBJ whole genome shotgun (WGS) entry which is preliminary data.</text>
</comment>
<evidence type="ECO:0000256" key="1">
    <source>
        <dbReference type="SAM" id="MobiDB-lite"/>
    </source>
</evidence>
<feature type="compositionally biased region" description="Basic and acidic residues" evidence="1">
    <location>
        <begin position="267"/>
        <end position="286"/>
    </location>
</feature>
<feature type="region of interest" description="Disordered" evidence="1">
    <location>
        <begin position="897"/>
        <end position="921"/>
    </location>
</feature>
<feature type="compositionally biased region" description="Acidic residues" evidence="1">
    <location>
        <begin position="786"/>
        <end position="798"/>
    </location>
</feature>
<feature type="compositionally biased region" description="Basic and acidic residues" evidence="1">
    <location>
        <begin position="991"/>
        <end position="1000"/>
    </location>
</feature>
<feature type="compositionally biased region" description="Basic and acidic residues" evidence="1">
    <location>
        <begin position="799"/>
        <end position="813"/>
    </location>
</feature>
<sequence>MDVSSALPFESHTGLTATPPSGPADDARLLEGLGAGAVSAIGAGPQIGMDASGYHFTISVAGAPTLAASPLPSVQESRRRRRQLETKLARKRTKNRFRSPPALLAVLSFALAACIVSISTVFLLCVLRASRPFHPAPDFSGGTQSLSAARLSLFSLVSPHPLRKAGPGPRRLGDSSPENSGLGAAVSDDEFCESAMGGSGVQSYAASRPNSGQEGAKQDASAATRKRPRGRAVPDVGEEEEEDAYAESSVPDARKYQSPRSAKKAKRMDNAADEGRMTPRGGEARGEANPQLVSETALFVDSELTDLTEEQLVALTVQPEDIPPPPFQGAWYGHTFVTFRSLQSLLYDVKMTAIRENRTTRTLKDALAALSRCVFLSRQFSRIQEHHLGANESAEKNAALWAHGALEKGVRETAVLLFGTRLHPVMSELEAELLRVAVSAFREARGKPSLGTRSVSLTPLGKKVPFFGELEQRRSALASALRGRNILSDLSQWLDRRPDVAAKIPDSSLLRVATAAERAAIVHGPAHPLAQIPSDLGVPHLLKVPFQNLVPGAEMYNEDIPFSEGSPADWAAVMSRLARLKAGKARGLRTRLESRLSKATVNRTLQTLSHMTLLLAQTAALVDTRPTVARDSIFTRNVHSMRTEMYAIGRFFGFTSEEAAMTLLEFLLGVALAETRTARQEAANQHGVPLQERVSHVSASAWYALRRVDFVKLVSSKLRTDSTFAQQLHVSDTTDSFHELMERYENDVFVCGLAHLWYVLPDPRGHASRKSAVVSAASGIRMAEPSESESEDGEEEDGTVEKSQYEHGGESRMDAAGGSDTTESEEEDSLGYGFDSQQSGPRAGIVGDPSLQHEQFSLFSPSPSLVGSESLTSILSALESVSGAEEDVDTEVADLPMPAAPNGRPVDNLGEPPEHNTESSSSIPFYFSAAEMSQLETILYRAGFDRSGLADGVEKDPPLQEVRLLPSLPGSSDVDWESSVSAVSAADPAGDAEKGLHTEAADVSTPPAPHGVVADHAEAPPHQSMDDNTDMPLYFPDTLMEGLELALFGEAGDVAWLGDEADLSEPHITLRSSNVVDGMGGVDYAAGGHCLGVECLGWRQAFKCCVATYDVIYCRGGADIFSL</sequence>
<evidence type="ECO:0008006" key="5">
    <source>
        <dbReference type="Google" id="ProtNLM"/>
    </source>
</evidence>
<dbReference type="RefSeq" id="XP_029217159.1">
    <property type="nucleotide sequence ID" value="XM_029366699.1"/>
</dbReference>
<feature type="region of interest" description="Disordered" evidence="1">
    <location>
        <begin position="198"/>
        <end position="289"/>
    </location>
</feature>
<evidence type="ECO:0000313" key="4">
    <source>
        <dbReference type="Proteomes" id="UP000224006"/>
    </source>
</evidence>
<feature type="region of interest" description="Disordered" evidence="1">
    <location>
        <begin position="778"/>
        <end position="848"/>
    </location>
</feature>
<keyword evidence="2" id="KW-0472">Membrane</keyword>
<feature type="compositionally biased region" description="Polar residues" evidence="1">
    <location>
        <begin position="201"/>
        <end position="213"/>
    </location>
</feature>
<keyword evidence="4" id="KW-1185">Reference proteome</keyword>
<gene>
    <name evidence="3" type="ORF">BESB_083490</name>
</gene>
<feature type="region of interest" description="Disordered" evidence="1">
    <location>
        <begin position="963"/>
        <end position="1028"/>
    </location>
</feature>
<dbReference type="EMBL" id="NWUJ01000009">
    <property type="protein sequence ID" value="PFH33150.1"/>
    <property type="molecule type" value="Genomic_DNA"/>
</dbReference>
<reference evidence="3 4" key="1">
    <citation type="submission" date="2017-09" db="EMBL/GenBank/DDBJ databases">
        <title>Genome sequencing of Besnoitia besnoiti strain Bb-Ger1.</title>
        <authorList>
            <person name="Schares G."/>
            <person name="Venepally P."/>
            <person name="Lorenzi H.A."/>
        </authorList>
    </citation>
    <scope>NUCLEOTIDE SEQUENCE [LARGE SCALE GENOMIC DNA]</scope>
    <source>
        <strain evidence="3 4">Bb-Ger1</strain>
    </source>
</reference>